<protein>
    <recommendedName>
        <fullName evidence="4">Helix-hairpin-helix domain-containing protein</fullName>
    </recommendedName>
</protein>
<dbReference type="InterPro" id="IPR010995">
    <property type="entry name" value="DNA_repair_Rad51/TF_NusA_a-hlx"/>
</dbReference>
<proteinExistence type="predicted"/>
<gene>
    <name evidence="2" type="ORF">C468_04946</name>
</gene>
<keyword evidence="3" id="KW-1185">Reference proteome</keyword>
<dbReference type="EMBL" id="AOJH01000037">
    <property type="protein sequence ID" value="EMA66147.1"/>
    <property type="molecule type" value="Genomic_DNA"/>
</dbReference>
<feature type="region of interest" description="Disordered" evidence="1">
    <location>
        <begin position="80"/>
        <end position="99"/>
    </location>
</feature>
<dbReference type="AlphaFoldDB" id="M0P7L3"/>
<organism evidence="2 3">
    <name type="scientific">Halorubrum kocurii JCM 14978</name>
    <dbReference type="NCBI Taxonomy" id="1230456"/>
    <lineage>
        <taxon>Archaea</taxon>
        <taxon>Methanobacteriati</taxon>
        <taxon>Methanobacteriota</taxon>
        <taxon>Stenosarchaea group</taxon>
        <taxon>Halobacteria</taxon>
        <taxon>Halobacteriales</taxon>
        <taxon>Haloferacaceae</taxon>
        <taxon>Halorubrum</taxon>
    </lineage>
</organism>
<name>M0P7L3_9EURY</name>
<accession>M0P7L3</accession>
<sequence>MKIRDISSGKRDSIVDIKLSNGKRIDFTIWNKHDIEIDFQIGDKLRLNEVRLKRWETDHGYAHQLSSTKDLTIVPIEGSGVQRPLEEDEEDECVSGESEKAHDIDQLIGVGGATKADAEALMESGYMTTADLENASLDDLRSVSGLDDGTALRIKAELG</sequence>
<evidence type="ECO:0000313" key="3">
    <source>
        <dbReference type="Proteomes" id="UP000011546"/>
    </source>
</evidence>
<dbReference type="SUPFAM" id="SSF47794">
    <property type="entry name" value="Rad51 N-terminal domain-like"/>
    <property type="match status" value="1"/>
</dbReference>
<evidence type="ECO:0000313" key="2">
    <source>
        <dbReference type="EMBL" id="EMA66147.1"/>
    </source>
</evidence>
<reference evidence="2 3" key="1">
    <citation type="journal article" date="2014" name="PLoS Genet.">
        <title>Phylogenetically driven sequencing of extremely halophilic archaea reveals strategies for static and dynamic osmo-response.</title>
        <authorList>
            <person name="Becker E.A."/>
            <person name="Seitzer P.M."/>
            <person name="Tritt A."/>
            <person name="Larsen D."/>
            <person name="Krusor M."/>
            <person name="Yao A.I."/>
            <person name="Wu D."/>
            <person name="Madern D."/>
            <person name="Eisen J.A."/>
            <person name="Darling A.E."/>
            <person name="Facciotti M.T."/>
        </authorList>
    </citation>
    <scope>NUCLEOTIDE SEQUENCE [LARGE SCALE GENOMIC DNA]</scope>
    <source>
        <strain evidence="2 3">JCM 14978</strain>
    </source>
</reference>
<evidence type="ECO:0008006" key="4">
    <source>
        <dbReference type="Google" id="ProtNLM"/>
    </source>
</evidence>
<dbReference type="Proteomes" id="UP000011546">
    <property type="component" value="Unassembled WGS sequence"/>
</dbReference>
<comment type="caution">
    <text evidence="2">The sequence shown here is derived from an EMBL/GenBank/DDBJ whole genome shotgun (WGS) entry which is preliminary data.</text>
</comment>
<dbReference type="Gene3D" id="1.10.150.20">
    <property type="entry name" value="5' to 3' exonuclease, C-terminal subdomain"/>
    <property type="match status" value="1"/>
</dbReference>
<dbReference type="Pfam" id="PF14520">
    <property type="entry name" value="HHH_5"/>
    <property type="match status" value="1"/>
</dbReference>
<evidence type="ECO:0000256" key="1">
    <source>
        <dbReference type="SAM" id="MobiDB-lite"/>
    </source>
</evidence>
<dbReference type="GO" id="GO:0000166">
    <property type="term" value="F:nucleotide binding"/>
    <property type="evidence" value="ECO:0007669"/>
    <property type="project" value="InterPro"/>
</dbReference>
<dbReference type="PATRIC" id="fig|1230456.3.peg.964"/>